<dbReference type="PANTHER" id="PTHR43031:SF1">
    <property type="entry name" value="PYRIDINE NUCLEOTIDE-DISULPHIDE OXIDOREDUCTASE"/>
    <property type="match status" value="1"/>
</dbReference>
<dbReference type="InterPro" id="IPR036873">
    <property type="entry name" value="Rhodanese-like_dom_sf"/>
</dbReference>
<dbReference type="PROSITE" id="PS50206">
    <property type="entry name" value="RHODANESE_3"/>
    <property type="match status" value="1"/>
</dbReference>
<comment type="caution">
    <text evidence="2">The sequence shown here is derived from an EMBL/GenBank/DDBJ whole genome shotgun (WGS) entry which is preliminary data.</text>
</comment>
<dbReference type="InterPro" id="IPR050229">
    <property type="entry name" value="GlpE_sulfurtransferase"/>
</dbReference>
<dbReference type="PANTHER" id="PTHR43031">
    <property type="entry name" value="FAD-DEPENDENT OXIDOREDUCTASE"/>
    <property type="match status" value="1"/>
</dbReference>
<dbReference type="Gene3D" id="3.40.250.10">
    <property type="entry name" value="Rhodanese-like domain"/>
    <property type="match status" value="1"/>
</dbReference>
<evidence type="ECO:0000313" key="2">
    <source>
        <dbReference type="EMBL" id="GAX47123.1"/>
    </source>
</evidence>
<proteinExistence type="predicted"/>
<evidence type="ECO:0000259" key="1">
    <source>
        <dbReference type="PROSITE" id="PS50206"/>
    </source>
</evidence>
<dbReference type="EMBL" id="BEDT01000001">
    <property type="protein sequence ID" value="GAX47123.1"/>
    <property type="molecule type" value="Genomic_DNA"/>
</dbReference>
<sequence length="104" mass="12045">MTFNLVPLETFERLDMPSLNVLDVRPREQFESFHIPTAVNIPIDDVEDGKFELDPAKSYYVICRTTNKAYRASHIFEDAGFDIQMVAPGMIDYHGEIIRNNDDY</sequence>
<dbReference type="Pfam" id="PF00581">
    <property type="entry name" value="Rhodanese"/>
    <property type="match status" value="1"/>
</dbReference>
<dbReference type="RefSeq" id="WP_094784167.1">
    <property type="nucleotide sequence ID" value="NZ_BEDT01000001.1"/>
</dbReference>
<protein>
    <recommendedName>
        <fullName evidence="1">Rhodanese domain-containing protein</fullName>
    </recommendedName>
</protein>
<gene>
    <name evidence="2" type="ORF">RsY01_705</name>
</gene>
<dbReference type="AlphaFoldDB" id="A0A224XBV2"/>
<name>A0A224XBV2_9LACT</name>
<dbReference type="SMART" id="SM00450">
    <property type="entry name" value="RHOD"/>
    <property type="match status" value="1"/>
</dbReference>
<dbReference type="SUPFAM" id="SSF52821">
    <property type="entry name" value="Rhodanese/Cell cycle control phosphatase"/>
    <property type="match status" value="1"/>
</dbReference>
<keyword evidence="3" id="KW-1185">Reference proteome</keyword>
<evidence type="ECO:0000313" key="3">
    <source>
        <dbReference type="Proteomes" id="UP000218689"/>
    </source>
</evidence>
<accession>A0A224XBV2</accession>
<reference evidence="3" key="1">
    <citation type="submission" date="2017-08" db="EMBL/GenBank/DDBJ databases">
        <title>Draft genome sequence of Lactococcus sp. strain Rs-Y01, isolated from the gut of the lower termite Reticulitermes speratus.</title>
        <authorList>
            <person name="Ohkuma M."/>
            <person name="Yuki M."/>
        </authorList>
    </citation>
    <scope>NUCLEOTIDE SEQUENCE [LARGE SCALE GENOMIC DNA]</scope>
    <source>
        <strain evidence="3">Rs-Y01</strain>
    </source>
</reference>
<organism evidence="2 3">
    <name type="scientific">Pseudolactococcus reticulitermitis</name>
    <dbReference type="NCBI Taxonomy" id="2025039"/>
    <lineage>
        <taxon>Bacteria</taxon>
        <taxon>Bacillati</taxon>
        <taxon>Bacillota</taxon>
        <taxon>Bacilli</taxon>
        <taxon>Lactobacillales</taxon>
        <taxon>Streptococcaceae</taxon>
        <taxon>Pseudolactococcus</taxon>
    </lineage>
</organism>
<dbReference type="CDD" id="cd00158">
    <property type="entry name" value="RHOD"/>
    <property type="match status" value="1"/>
</dbReference>
<feature type="domain" description="Rhodanese" evidence="1">
    <location>
        <begin position="15"/>
        <end position="99"/>
    </location>
</feature>
<dbReference type="OrthoDB" id="9800872at2"/>
<dbReference type="Proteomes" id="UP000218689">
    <property type="component" value="Unassembled WGS sequence"/>
</dbReference>
<dbReference type="InterPro" id="IPR001763">
    <property type="entry name" value="Rhodanese-like_dom"/>
</dbReference>